<protein>
    <submittedName>
        <fullName evidence="1">Uncharacterized protein</fullName>
    </submittedName>
</protein>
<reference evidence="1 2" key="1">
    <citation type="submission" date="2019-05" db="EMBL/GenBank/DDBJ databases">
        <title>Another draft genome of Portunus trituberculatus and its Hox gene families provides insights of decapod evolution.</title>
        <authorList>
            <person name="Jeong J.-H."/>
            <person name="Song I."/>
            <person name="Kim S."/>
            <person name="Choi T."/>
            <person name="Kim D."/>
            <person name="Ryu S."/>
            <person name="Kim W."/>
        </authorList>
    </citation>
    <scope>NUCLEOTIDE SEQUENCE [LARGE SCALE GENOMIC DNA]</scope>
    <source>
        <tissue evidence="1">Muscle</tissue>
    </source>
</reference>
<accession>A0A5B7IP65</accession>
<dbReference type="EMBL" id="VSRR010062450">
    <property type="protein sequence ID" value="MPC83407.1"/>
    <property type="molecule type" value="Genomic_DNA"/>
</dbReference>
<evidence type="ECO:0000313" key="2">
    <source>
        <dbReference type="Proteomes" id="UP000324222"/>
    </source>
</evidence>
<gene>
    <name evidence="1" type="ORF">E2C01_078116</name>
</gene>
<evidence type="ECO:0000313" key="1">
    <source>
        <dbReference type="EMBL" id="MPC83407.1"/>
    </source>
</evidence>
<comment type="caution">
    <text evidence="1">The sequence shown here is derived from an EMBL/GenBank/DDBJ whole genome shotgun (WGS) entry which is preliminary data.</text>
</comment>
<proteinExistence type="predicted"/>
<keyword evidence="2" id="KW-1185">Reference proteome</keyword>
<dbReference type="Proteomes" id="UP000324222">
    <property type="component" value="Unassembled WGS sequence"/>
</dbReference>
<organism evidence="1 2">
    <name type="scientific">Portunus trituberculatus</name>
    <name type="common">Swimming crab</name>
    <name type="synonym">Neptunus trituberculatus</name>
    <dbReference type="NCBI Taxonomy" id="210409"/>
    <lineage>
        <taxon>Eukaryota</taxon>
        <taxon>Metazoa</taxon>
        <taxon>Ecdysozoa</taxon>
        <taxon>Arthropoda</taxon>
        <taxon>Crustacea</taxon>
        <taxon>Multicrustacea</taxon>
        <taxon>Malacostraca</taxon>
        <taxon>Eumalacostraca</taxon>
        <taxon>Eucarida</taxon>
        <taxon>Decapoda</taxon>
        <taxon>Pleocyemata</taxon>
        <taxon>Brachyura</taxon>
        <taxon>Eubrachyura</taxon>
        <taxon>Portunoidea</taxon>
        <taxon>Portunidae</taxon>
        <taxon>Portuninae</taxon>
        <taxon>Portunus</taxon>
    </lineage>
</organism>
<sequence length="98" mass="10622">MPELSTLSSDRDSRCRHLTQGVVIVSGVVPGVSVARVTARTEASERELTWVTAGDGTEAAYLSPSPPNRSSHSPYKFRYAGSERPLVTHSHTPTLNIM</sequence>
<dbReference type="AlphaFoldDB" id="A0A5B7IP65"/>
<name>A0A5B7IP65_PORTR</name>